<feature type="compositionally biased region" description="Basic residues" evidence="8">
    <location>
        <begin position="454"/>
        <end position="464"/>
    </location>
</feature>
<evidence type="ECO:0000313" key="11">
    <source>
        <dbReference type="Proteomes" id="UP001165289"/>
    </source>
</evidence>
<dbReference type="FunFam" id="3.90.70.80:FF:000018">
    <property type="entry name" value="OTU domain-containing protein 5-B"/>
    <property type="match status" value="1"/>
</dbReference>
<name>A0AAV7KHT8_9METZ</name>
<protein>
    <recommendedName>
        <fullName evidence="3">ubiquitinyl hydrolase 1</fullName>
        <ecNumber evidence="3">3.4.19.12</ecNumber>
    </recommendedName>
    <alternativeName>
        <fullName evidence="7">Deubiquitinating enzyme A</fullName>
    </alternativeName>
</protein>
<dbReference type="GO" id="GO:0006508">
    <property type="term" value="P:proteolysis"/>
    <property type="evidence" value="ECO:0007669"/>
    <property type="project" value="UniProtKB-KW"/>
</dbReference>
<evidence type="ECO:0000256" key="8">
    <source>
        <dbReference type="SAM" id="MobiDB-lite"/>
    </source>
</evidence>
<dbReference type="PANTHER" id="PTHR12419:SF4">
    <property type="entry name" value="OTU DOMAIN-CONTAINING PROTEIN 5"/>
    <property type="match status" value="1"/>
</dbReference>
<dbReference type="SUPFAM" id="SSF54001">
    <property type="entry name" value="Cysteine proteinases"/>
    <property type="match status" value="1"/>
</dbReference>
<gene>
    <name evidence="10" type="ORF">LOD99_10302</name>
</gene>
<organism evidence="10 11">
    <name type="scientific">Oopsacas minuta</name>
    <dbReference type="NCBI Taxonomy" id="111878"/>
    <lineage>
        <taxon>Eukaryota</taxon>
        <taxon>Metazoa</taxon>
        <taxon>Porifera</taxon>
        <taxon>Hexactinellida</taxon>
        <taxon>Hexasterophora</taxon>
        <taxon>Lyssacinosida</taxon>
        <taxon>Leucopsacidae</taxon>
        <taxon>Oopsacas</taxon>
    </lineage>
</organism>
<feature type="compositionally biased region" description="Low complexity" evidence="8">
    <location>
        <begin position="368"/>
        <end position="378"/>
    </location>
</feature>
<evidence type="ECO:0000256" key="4">
    <source>
        <dbReference type="ARBA" id="ARBA00022670"/>
    </source>
</evidence>
<comment type="similarity">
    <text evidence="2">Belongs to the peptidase C85 family.</text>
</comment>
<dbReference type="Proteomes" id="UP001165289">
    <property type="component" value="Unassembled WGS sequence"/>
</dbReference>
<dbReference type="Gene3D" id="3.90.70.80">
    <property type="match status" value="1"/>
</dbReference>
<comment type="catalytic activity">
    <reaction evidence="1">
        <text>Thiol-dependent hydrolysis of ester, thioester, amide, peptide and isopeptide bonds formed by the C-terminal Gly of ubiquitin (a 76-residue protein attached to proteins as an intracellular targeting signal).</text>
        <dbReference type="EC" id="3.4.19.12"/>
    </reaction>
</comment>
<dbReference type="EC" id="3.4.19.12" evidence="3"/>
<evidence type="ECO:0000256" key="2">
    <source>
        <dbReference type="ARBA" id="ARBA00010407"/>
    </source>
</evidence>
<reference evidence="10 11" key="1">
    <citation type="journal article" date="2023" name="BMC Biol.">
        <title>The compact genome of the sponge Oopsacas minuta (Hexactinellida) is lacking key metazoan core genes.</title>
        <authorList>
            <person name="Santini S."/>
            <person name="Schenkelaars Q."/>
            <person name="Jourda C."/>
            <person name="Duchesne M."/>
            <person name="Belahbib H."/>
            <person name="Rocher C."/>
            <person name="Selva M."/>
            <person name="Riesgo A."/>
            <person name="Vervoort M."/>
            <person name="Leys S.P."/>
            <person name="Kodjabachian L."/>
            <person name="Le Bivic A."/>
            <person name="Borchiellini C."/>
            <person name="Claverie J.M."/>
            <person name="Renard E."/>
        </authorList>
    </citation>
    <scope>NUCLEOTIDE SEQUENCE [LARGE SCALE GENOMIC DNA]</scope>
    <source>
        <strain evidence="10">SPO-2</strain>
    </source>
</reference>
<dbReference type="GO" id="GO:0004843">
    <property type="term" value="F:cysteine-type deubiquitinase activity"/>
    <property type="evidence" value="ECO:0007669"/>
    <property type="project" value="UniProtKB-EC"/>
</dbReference>
<feature type="compositionally biased region" description="Polar residues" evidence="8">
    <location>
        <begin position="44"/>
        <end position="54"/>
    </location>
</feature>
<keyword evidence="4" id="KW-0645">Protease</keyword>
<accession>A0AAV7KHT8</accession>
<dbReference type="GO" id="GO:0061578">
    <property type="term" value="F:K63-linked deubiquitinase activity"/>
    <property type="evidence" value="ECO:0007669"/>
    <property type="project" value="TreeGrafter"/>
</dbReference>
<evidence type="ECO:0000256" key="3">
    <source>
        <dbReference type="ARBA" id="ARBA00012759"/>
    </source>
</evidence>
<keyword evidence="6" id="KW-0378">Hydrolase</keyword>
<evidence type="ECO:0000256" key="5">
    <source>
        <dbReference type="ARBA" id="ARBA00022786"/>
    </source>
</evidence>
<evidence type="ECO:0000256" key="7">
    <source>
        <dbReference type="ARBA" id="ARBA00033460"/>
    </source>
</evidence>
<evidence type="ECO:0000256" key="1">
    <source>
        <dbReference type="ARBA" id="ARBA00000707"/>
    </source>
</evidence>
<feature type="domain" description="OTU" evidence="9">
    <location>
        <begin position="155"/>
        <end position="277"/>
    </location>
</feature>
<feature type="region of interest" description="Disordered" evidence="8">
    <location>
        <begin position="368"/>
        <end position="389"/>
    </location>
</feature>
<proteinExistence type="inferred from homology"/>
<evidence type="ECO:0000313" key="10">
    <source>
        <dbReference type="EMBL" id="KAI6660691.1"/>
    </source>
</evidence>
<dbReference type="EMBL" id="JAKMXF010000028">
    <property type="protein sequence ID" value="KAI6660691.1"/>
    <property type="molecule type" value="Genomic_DNA"/>
</dbReference>
<feature type="compositionally biased region" description="Low complexity" evidence="8">
    <location>
        <begin position="15"/>
        <end position="25"/>
    </location>
</feature>
<dbReference type="AlphaFoldDB" id="A0AAV7KHT8"/>
<evidence type="ECO:0000259" key="9">
    <source>
        <dbReference type="PROSITE" id="PS50802"/>
    </source>
</evidence>
<feature type="region of interest" description="Disordered" evidence="8">
    <location>
        <begin position="424"/>
        <end position="527"/>
    </location>
</feature>
<feature type="compositionally biased region" description="Basic and acidic residues" evidence="8">
    <location>
        <begin position="1"/>
        <end position="12"/>
    </location>
</feature>
<sequence>MTILPKKDKSDNSDSDGSNSSNTSTQARDAYQHTASCHNEDYDSASQSTACSVSRSKRRLRASVSTRPLQTARPAPLSLTIPLLPSCSASSSSSSSLPQPSTSITKPRKIPALLAAGYSSDECNSAEEYDSSTRSKTDCDREQRFEEYLWKEWGFLIKQMKLDGNCLFRSIADQIYGDEEMQSMVRGMCMDYMMKNSDYFAQFVTEDFSKYISRKSRDCCYGNHLEMQALSEMYNRNIEVYQFKKPPIVFYSPDATDNDPMRLSYHGQIHYNSIVDPKRPAVGVGLGLPGYKPSEEDKRVLERAIKESEEFTIEESMLKDKLDATEIEATNEAVEEAIARESYLIWLEETRTRQDYKASSSSVITQALSSPSNDISPSNSPPRSPLLRSRSLTNLNPILKPAQSPPPLQLPSGKMSPVMFKRQVSSPSLAKLRTSPTTPVMTPSYSDNSISFSRPKHSHKHSYKKLSSSTSNFRKVPYPSPKSSPHSSKHNSPTSSPSTSPRSSPLLSNPPIRSPQEQVVEKSLPTSSDPIYPFEYSSMLDGPSFGMSDWGDDSIIAAVMAASQQEYFQAQLNSS</sequence>
<feature type="region of interest" description="Disordered" evidence="8">
    <location>
        <begin position="1"/>
        <end position="57"/>
    </location>
</feature>
<dbReference type="CDD" id="cd22752">
    <property type="entry name" value="OTU_OTUD5-like"/>
    <property type="match status" value="1"/>
</dbReference>
<dbReference type="InterPro" id="IPR003323">
    <property type="entry name" value="OTU_dom"/>
</dbReference>
<dbReference type="PANTHER" id="PTHR12419">
    <property type="entry name" value="OTU DOMAIN CONTAINING PROTEIN"/>
    <property type="match status" value="1"/>
</dbReference>
<keyword evidence="5" id="KW-0833">Ubl conjugation pathway</keyword>
<comment type="caution">
    <text evidence="10">The sequence shown here is derived from an EMBL/GenBank/DDBJ whole genome shotgun (WGS) entry which is preliminary data.</text>
</comment>
<dbReference type="InterPro" id="IPR038765">
    <property type="entry name" value="Papain-like_cys_pep_sf"/>
</dbReference>
<dbReference type="PROSITE" id="PS50802">
    <property type="entry name" value="OTU"/>
    <property type="match status" value="1"/>
</dbReference>
<feature type="compositionally biased region" description="Polar residues" evidence="8">
    <location>
        <begin position="424"/>
        <end position="452"/>
    </location>
</feature>
<dbReference type="GO" id="GO:0016579">
    <property type="term" value="P:protein deubiquitination"/>
    <property type="evidence" value="ECO:0007669"/>
    <property type="project" value="TreeGrafter"/>
</dbReference>
<keyword evidence="11" id="KW-1185">Reference proteome</keyword>
<evidence type="ECO:0000256" key="6">
    <source>
        <dbReference type="ARBA" id="ARBA00022801"/>
    </source>
</evidence>
<dbReference type="Pfam" id="PF02338">
    <property type="entry name" value="OTU"/>
    <property type="match status" value="1"/>
</dbReference>
<dbReference type="InterPro" id="IPR050704">
    <property type="entry name" value="Peptidase_C85-like"/>
</dbReference>
<feature type="compositionally biased region" description="Low complexity" evidence="8">
    <location>
        <begin position="481"/>
        <end position="515"/>
    </location>
</feature>